<evidence type="ECO:0000256" key="5">
    <source>
        <dbReference type="ARBA" id="ARBA00023274"/>
    </source>
</evidence>
<dbReference type="GO" id="GO:0005739">
    <property type="term" value="C:mitochondrion"/>
    <property type="evidence" value="ECO:0007669"/>
    <property type="project" value="UniProtKB-SubCell"/>
</dbReference>
<accession>A0A8D0AYG0</accession>
<dbReference type="Proteomes" id="UP000694421">
    <property type="component" value="Unplaced"/>
</dbReference>
<feature type="domain" description="Tim44-like" evidence="11">
    <location>
        <begin position="119"/>
        <end position="267"/>
    </location>
</feature>
<keyword evidence="13" id="KW-1185">Reference proteome</keyword>
<dbReference type="InterPro" id="IPR007379">
    <property type="entry name" value="Tim44-like_dom"/>
</dbReference>
<evidence type="ECO:0000313" key="13">
    <source>
        <dbReference type="Proteomes" id="UP000694421"/>
    </source>
</evidence>
<dbReference type="OMA" id="KFRTIRW"/>
<comment type="function">
    <text evidence="9">Component of the mitochondrial large ribosomal subunit (mt-LSU). Within the mitochondrial ribosomes, required to direct the nascent polypeptide toward the tunnel exit and position the exit at a distance from the membrane surface.</text>
</comment>
<keyword evidence="3" id="KW-0689">Ribosomal protein</keyword>
<dbReference type="PANTHER" id="PTHR28554">
    <property type="entry name" value="39S RIBOSOMAL PROTEIN L45, MITOCHONDRIAL"/>
    <property type="match status" value="1"/>
</dbReference>
<feature type="region of interest" description="Disordered" evidence="10">
    <location>
        <begin position="284"/>
        <end position="315"/>
    </location>
</feature>
<evidence type="ECO:0000256" key="7">
    <source>
        <dbReference type="ARBA" id="ARBA00039448"/>
    </source>
</evidence>
<keyword evidence="2" id="KW-0809">Transit peptide</keyword>
<dbReference type="InterPro" id="IPR032710">
    <property type="entry name" value="NTF2-like_dom_sf"/>
</dbReference>
<feature type="compositionally biased region" description="Basic and acidic residues" evidence="10">
    <location>
        <begin position="298"/>
        <end position="307"/>
    </location>
</feature>
<dbReference type="SUPFAM" id="SSF54427">
    <property type="entry name" value="NTF2-like"/>
    <property type="match status" value="1"/>
</dbReference>
<dbReference type="GeneTree" id="ENSGT00390000012679"/>
<dbReference type="GO" id="GO:0005840">
    <property type="term" value="C:ribosome"/>
    <property type="evidence" value="ECO:0007669"/>
    <property type="project" value="UniProtKB-KW"/>
</dbReference>
<protein>
    <recommendedName>
        <fullName evidence="7">Large ribosomal subunit protein mL45</fullName>
    </recommendedName>
    <alternativeName>
        <fullName evidence="8">39S ribosomal protein L45, mitochondrial</fullName>
    </alternativeName>
</protein>
<evidence type="ECO:0000256" key="1">
    <source>
        <dbReference type="ARBA" id="ARBA00004173"/>
    </source>
</evidence>
<dbReference type="AlphaFoldDB" id="A0A8D0AYG0"/>
<dbReference type="PANTHER" id="PTHR28554:SF1">
    <property type="entry name" value="LARGE RIBOSOMAL SUBUNIT PROTEIN ML45"/>
    <property type="match status" value="1"/>
</dbReference>
<dbReference type="Ensembl" id="ENSSMRT00000000444.1">
    <property type="protein sequence ID" value="ENSSMRP00000000361.1"/>
    <property type="gene ID" value="ENSSMRG00000000340.1"/>
</dbReference>
<evidence type="ECO:0000256" key="6">
    <source>
        <dbReference type="ARBA" id="ARBA00038073"/>
    </source>
</evidence>
<organism evidence="12 13">
    <name type="scientific">Salvator merianae</name>
    <name type="common">Argentine black and white tegu</name>
    <name type="synonym">Tupinambis merianae</name>
    <dbReference type="NCBI Taxonomy" id="96440"/>
    <lineage>
        <taxon>Eukaryota</taxon>
        <taxon>Metazoa</taxon>
        <taxon>Chordata</taxon>
        <taxon>Craniata</taxon>
        <taxon>Vertebrata</taxon>
        <taxon>Euteleostomi</taxon>
        <taxon>Lepidosauria</taxon>
        <taxon>Squamata</taxon>
        <taxon>Bifurcata</taxon>
        <taxon>Unidentata</taxon>
        <taxon>Episquamata</taxon>
        <taxon>Laterata</taxon>
        <taxon>Teiioidea</taxon>
        <taxon>Teiidae</taxon>
        <taxon>Salvator</taxon>
    </lineage>
</organism>
<evidence type="ECO:0000256" key="3">
    <source>
        <dbReference type="ARBA" id="ARBA00022980"/>
    </source>
</evidence>
<dbReference type="Gene3D" id="3.10.450.240">
    <property type="match status" value="1"/>
</dbReference>
<evidence type="ECO:0000259" key="11">
    <source>
        <dbReference type="SMART" id="SM00978"/>
    </source>
</evidence>
<reference evidence="12" key="2">
    <citation type="submission" date="2025-09" db="UniProtKB">
        <authorList>
            <consortium name="Ensembl"/>
        </authorList>
    </citation>
    <scope>IDENTIFICATION</scope>
</reference>
<evidence type="ECO:0000313" key="12">
    <source>
        <dbReference type="Ensembl" id="ENSSMRP00000000361.1"/>
    </source>
</evidence>
<dbReference type="InterPro" id="IPR051975">
    <property type="entry name" value="mtLSU_mL45"/>
</dbReference>
<proteinExistence type="inferred from homology"/>
<evidence type="ECO:0000256" key="8">
    <source>
        <dbReference type="ARBA" id="ARBA00043031"/>
    </source>
</evidence>
<name>A0A8D0AYG0_SALMN</name>
<keyword evidence="5" id="KW-0687">Ribonucleoprotein</keyword>
<comment type="similarity">
    <text evidence="6">Belongs to the mitochondrion-specific ribosomal protein mL45 family.</text>
</comment>
<sequence length="315" mass="35988">MSASMRLNMAKLPLRLCLQNVESLLNPARLAPSSVLVPVRTRKRKVSNNSKQFDPVKELKNYALAGATAKEILLRPITITCTAAIFDPYIPPEGDARVSSLLKEGLKQRAEQFKQTAVSQLAIRKIKDHEPDFSTKTFAEKAQNIFIDAHNNLTNFDKNKLHALVTERCFPEMVRGNRYKTIRWSFVESLEPPRVVHVRCTDMVNKGNLFGQITVRMHSRQILAIYDQFGRLMYGGEQIPKDVLEYVVFEKHLVNRYGQWRLHGKIVPAWAPPKDPIIKTVAIPGPKLDPSQDYEDLSIPKEEKKGEPTQAQWYK</sequence>
<dbReference type="GO" id="GO:1990904">
    <property type="term" value="C:ribonucleoprotein complex"/>
    <property type="evidence" value="ECO:0007669"/>
    <property type="project" value="UniProtKB-KW"/>
</dbReference>
<dbReference type="Pfam" id="PF04280">
    <property type="entry name" value="Tim44"/>
    <property type="match status" value="1"/>
</dbReference>
<comment type="subcellular location">
    <subcellularLocation>
        <location evidence="1">Mitochondrion</location>
    </subcellularLocation>
</comment>
<dbReference type="SMART" id="SM00978">
    <property type="entry name" value="Tim44"/>
    <property type="match status" value="1"/>
</dbReference>
<evidence type="ECO:0000256" key="10">
    <source>
        <dbReference type="SAM" id="MobiDB-lite"/>
    </source>
</evidence>
<dbReference type="FunFam" id="3.10.450.240:FF:000003">
    <property type="entry name" value="39S ribosomal protein L45, mitochondrial"/>
    <property type="match status" value="1"/>
</dbReference>
<keyword evidence="4" id="KW-0496">Mitochondrion</keyword>
<evidence type="ECO:0000256" key="9">
    <source>
        <dbReference type="ARBA" id="ARBA00045355"/>
    </source>
</evidence>
<evidence type="ECO:0000256" key="4">
    <source>
        <dbReference type="ARBA" id="ARBA00023128"/>
    </source>
</evidence>
<reference evidence="12" key="1">
    <citation type="submission" date="2025-08" db="UniProtKB">
        <authorList>
            <consortium name="Ensembl"/>
        </authorList>
    </citation>
    <scope>IDENTIFICATION</scope>
</reference>
<evidence type="ECO:0000256" key="2">
    <source>
        <dbReference type="ARBA" id="ARBA00022946"/>
    </source>
</evidence>